<keyword evidence="2" id="KW-1185">Reference proteome</keyword>
<dbReference type="PATRIC" id="fig|1423776.4.peg.836"/>
<dbReference type="EMBL" id="AZEE01000028">
    <property type="protein sequence ID" value="KRK97857.1"/>
    <property type="molecule type" value="Genomic_DNA"/>
</dbReference>
<proteinExistence type="predicted"/>
<reference evidence="1 2" key="1">
    <citation type="journal article" date="2015" name="Genome Announc.">
        <title>Expanding the biotechnology potential of lactobacilli through comparative genomics of 213 strains and associated genera.</title>
        <authorList>
            <person name="Sun Z."/>
            <person name="Harris H.M."/>
            <person name="McCann A."/>
            <person name="Guo C."/>
            <person name="Argimon S."/>
            <person name="Zhang W."/>
            <person name="Yang X."/>
            <person name="Jeffery I.B."/>
            <person name="Cooney J.C."/>
            <person name="Kagawa T.F."/>
            <person name="Liu W."/>
            <person name="Song Y."/>
            <person name="Salvetti E."/>
            <person name="Wrobel A."/>
            <person name="Rasinkangas P."/>
            <person name="Parkhill J."/>
            <person name="Rea M.C."/>
            <person name="O'Sullivan O."/>
            <person name="Ritari J."/>
            <person name="Douillard F.P."/>
            <person name="Paul Ross R."/>
            <person name="Yang R."/>
            <person name="Briner A.E."/>
            <person name="Felis G.E."/>
            <person name="de Vos W.M."/>
            <person name="Barrangou R."/>
            <person name="Klaenhammer T.R."/>
            <person name="Caufield P.W."/>
            <person name="Cui Y."/>
            <person name="Zhang H."/>
            <person name="O'Toole P.W."/>
        </authorList>
    </citation>
    <scope>NUCLEOTIDE SEQUENCE [LARGE SCALE GENOMIC DNA]</scope>
    <source>
        <strain evidence="1 2">DSM 19909</strain>
    </source>
</reference>
<dbReference type="RefSeq" id="WP_054699853.1">
    <property type="nucleotide sequence ID" value="NZ_AZEE01000028.1"/>
</dbReference>
<protein>
    <submittedName>
        <fullName evidence="1">Uncharacterized protein</fullName>
    </submittedName>
</protein>
<evidence type="ECO:0000313" key="2">
    <source>
        <dbReference type="Proteomes" id="UP000051160"/>
    </source>
</evidence>
<gene>
    <name evidence="1" type="ORF">FD04_GL000829</name>
</gene>
<dbReference type="OrthoDB" id="2288199at2"/>
<name>A0A0R1LXW3_9LACO</name>
<sequence>MKRHVRLLVFLGLALIAMVAVLSFGGQTANAKVKYYKTVPTALRGTWSTSHWRGSKVRQTFTKYTWRQSGQKLSMKANDPNNRLGIYKAKSGYYVIGIAHGDMPARFKPVKHNGKKALRTYAYDYTKGKNQFFYYYKK</sequence>
<dbReference type="AlphaFoldDB" id="A0A0R1LXW3"/>
<dbReference type="Proteomes" id="UP000051160">
    <property type="component" value="Unassembled WGS sequence"/>
</dbReference>
<accession>A0A0R1LXW3</accession>
<organism evidence="1 2">
    <name type="scientific">Secundilactobacillus odoratitofui DSM 19909 = JCM 15043</name>
    <dbReference type="NCBI Taxonomy" id="1423776"/>
    <lineage>
        <taxon>Bacteria</taxon>
        <taxon>Bacillati</taxon>
        <taxon>Bacillota</taxon>
        <taxon>Bacilli</taxon>
        <taxon>Lactobacillales</taxon>
        <taxon>Lactobacillaceae</taxon>
        <taxon>Secundilactobacillus</taxon>
    </lineage>
</organism>
<evidence type="ECO:0000313" key="1">
    <source>
        <dbReference type="EMBL" id="KRK97857.1"/>
    </source>
</evidence>
<comment type="caution">
    <text evidence="1">The sequence shown here is derived from an EMBL/GenBank/DDBJ whole genome shotgun (WGS) entry which is preliminary data.</text>
</comment>